<evidence type="ECO:0000313" key="3">
    <source>
        <dbReference type="Proteomes" id="UP000317484"/>
    </source>
</evidence>
<sequence length="84" mass="8727">MTTGSPGCAPRSESGLSAKKGDLNRKAGPPVHDDLVNRQFTAAARNAVGLTDITEHPAAEGKLYLCAIEDLHSGRIVGHCMDAG</sequence>
<protein>
    <recommendedName>
        <fullName evidence="4">Transposase</fullName>
    </recommendedName>
</protein>
<name>A0A521F852_9ACTN</name>
<dbReference type="SUPFAM" id="SSF53098">
    <property type="entry name" value="Ribonuclease H-like"/>
    <property type="match status" value="1"/>
</dbReference>
<dbReference type="EMBL" id="FXTJ01000007">
    <property type="protein sequence ID" value="SMO92338.1"/>
    <property type="molecule type" value="Genomic_DNA"/>
</dbReference>
<feature type="compositionally biased region" description="Basic and acidic residues" evidence="1">
    <location>
        <begin position="19"/>
        <end position="33"/>
    </location>
</feature>
<feature type="region of interest" description="Disordered" evidence="1">
    <location>
        <begin position="1"/>
        <end position="33"/>
    </location>
</feature>
<gene>
    <name evidence="2" type="ORF">SAMN06273567_107170</name>
</gene>
<evidence type="ECO:0000256" key="1">
    <source>
        <dbReference type="SAM" id="MobiDB-lite"/>
    </source>
</evidence>
<proteinExistence type="predicted"/>
<dbReference type="Proteomes" id="UP000317484">
    <property type="component" value="Unassembled WGS sequence"/>
</dbReference>
<keyword evidence="3" id="KW-1185">Reference proteome</keyword>
<evidence type="ECO:0008006" key="4">
    <source>
        <dbReference type="Google" id="ProtNLM"/>
    </source>
</evidence>
<dbReference type="AlphaFoldDB" id="A0A521F852"/>
<dbReference type="InterPro" id="IPR012337">
    <property type="entry name" value="RNaseH-like_sf"/>
</dbReference>
<organism evidence="2 3">
    <name type="scientific">Geodermatophilus aquaeductus</name>
    <dbReference type="NCBI Taxonomy" id="1564161"/>
    <lineage>
        <taxon>Bacteria</taxon>
        <taxon>Bacillati</taxon>
        <taxon>Actinomycetota</taxon>
        <taxon>Actinomycetes</taxon>
        <taxon>Geodermatophilales</taxon>
        <taxon>Geodermatophilaceae</taxon>
        <taxon>Geodermatophilus</taxon>
    </lineage>
</organism>
<accession>A0A521F852</accession>
<reference evidence="2 3" key="1">
    <citation type="submission" date="2017-05" db="EMBL/GenBank/DDBJ databases">
        <authorList>
            <person name="Varghese N."/>
            <person name="Submissions S."/>
        </authorList>
    </citation>
    <scope>NUCLEOTIDE SEQUENCE [LARGE SCALE GENOMIC DNA]</scope>
    <source>
        <strain evidence="2 3">DSM 46834</strain>
    </source>
</reference>
<evidence type="ECO:0000313" key="2">
    <source>
        <dbReference type="EMBL" id="SMO92338.1"/>
    </source>
</evidence>